<feature type="coiled-coil region" evidence="4">
    <location>
        <begin position="343"/>
        <end position="435"/>
    </location>
</feature>
<evidence type="ECO:0000256" key="4">
    <source>
        <dbReference type="SAM" id="Coils"/>
    </source>
</evidence>
<proteinExistence type="inferred from homology"/>
<name>A0AA42J142_9FIRM</name>
<dbReference type="SUPFAM" id="SSF52540">
    <property type="entry name" value="P-loop containing nucleoside triphosphate hydrolases"/>
    <property type="match status" value="1"/>
</dbReference>
<accession>A0AA42J142</accession>
<keyword evidence="4" id="KW-0175">Coiled coil</keyword>
<comment type="similarity">
    <text evidence="1">Belongs to the SMC family. SbcC subfamily.</text>
</comment>
<sequence>MRPKILTMRAFGPYGGTETIDFTLLEDTNMFLIHGPTGSGKTTILDAICYALYGQTNGGERTAESMRSKFAASDESAEVTLTFLLKGDEYKVIRSPRFERPKKRGEGFTVEEGKALLYKKEDDEYKLVAARLQEVDRRIEELLVFNIDQFRQVIMIAQNKFRELLTADSKARQKILQDIFETGIYQSVEKKLEERSSKLNEQMKAKNVQYEIFMSNLKEIEHEELKFYLETKILKNAPEVSRILTELNEQYSVQLDESNTQATDIKVALDKAQQSLLIQNEKYAAFKQLEQLQEALKIHLEEKETIKTYQEQVSKLEQVVPLVTIEEEGNKFKEGVAKTKEALITLQSEQQVLNEQLGQLENTQKEYEAKHEEIETQKGHIIKLEGYVPKMDALDQLQQDILKKEADIVAFNAKKEQLVEAFTAKEQQIKVIEEQLKEKEVFNKIISDTQVNLQQVDYILDFKKEQARKQEERLQLLGQYKVLGGEIKALKLQELAKQQEHDLYVEQWMSGQAGILAEKLEDNTPCPVCGSMEHPRKAVKLQNEVTMEDIKRIEAIKNQLLTQMSKKEEEQNGILTRGKSIQEDITVIESKLKNYEIQISVSVENITVEYKENLQKTLEEAKVKITQLQQLELKLASDKKEKETLQTTLESIKEKYHNDQIEIEKDKSKLEEIKKEVPQDLRSKEALLESIQSLKSIQAQYENSYKLLQQKLQETKEKLSLLKGTLEQKNLYLAEQENGLEDAHKRFKDALEHSNILGLESYQALKGEVVHLENLKQQIASYEQQTAILNSKKEMLEAQAQGFKLEDFETVKVEFEQLTNKKEELQLAIVELTRQLKLYEEVQTGIEKLYEESEEVARKQHVIGTMTAMAKGKNSKGLSFERYIQSSIFDEVLESANQKLRPMTTSRYELYRTDDLRRKNAQAGLDIAVIDHYVGQTRPVNTLSGGESFMAALALALGLADVISRLAGASSLDTMFIDEGFGTLDEEALELAIKTLLNLQDTGRLVGIISHVKELREQIPARLEIVSTHKGSTATFKL</sequence>
<evidence type="ECO:0000259" key="5">
    <source>
        <dbReference type="Pfam" id="PF13476"/>
    </source>
</evidence>
<evidence type="ECO:0000256" key="3">
    <source>
        <dbReference type="ARBA" id="ARBA00013368"/>
    </source>
</evidence>
<feature type="coiled-coil region" evidence="4">
    <location>
        <begin position="611"/>
        <end position="725"/>
    </location>
</feature>
<comment type="caution">
    <text evidence="6">The sequence shown here is derived from an EMBL/GenBank/DDBJ whole genome shotgun (WGS) entry which is preliminary data.</text>
</comment>
<dbReference type="AlphaFoldDB" id="A0AA42J142"/>
<evidence type="ECO:0000313" key="6">
    <source>
        <dbReference type="EMBL" id="MDA3732154.1"/>
    </source>
</evidence>
<dbReference type="Pfam" id="PF13558">
    <property type="entry name" value="SbcC_Walker_B"/>
    <property type="match status" value="1"/>
</dbReference>
<organism evidence="6 7">
    <name type="scientific">Holtiella tumoricola</name>
    <dbReference type="NCBI Taxonomy" id="3018743"/>
    <lineage>
        <taxon>Bacteria</taxon>
        <taxon>Bacillati</taxon>
        <taxon>Bacillota</taxon>
        <taxon>Clostridia</taxon>
        <taxon>Lachnospirales</taxon>
        <taxon>Cellulosilyticaceae</taxon>
        <taxon>Holtiella</taxon>
    </lineage>
</organism>
<protein>
    <recommendedName>
        <fullName evidence="3">Nuclease SbcCD subunit C</fullName>
    </recommendedName>
</protein>
<evidence type="ECO:0000256" key="2">
    <source>
        <dbReference type="ARBA" id="ARBA00011322"/>
    </source>
</evidence>
<feature type="coiled-coil region" evidence="4">
    <location>
        <begin position="765"/>
        <end position="842"/>
    </location>
</feature>
<reference evidence="6" key="1">
    <citation type="journal article" date="2023" name="Int. J. Syst. Evol. Microbiol.">
        <title>&lt;i&gt;Holtiella tumoricola&lt;/i&gt; gen. nov. sp. nov., isolated from a human clinical sample.</title>
        <authorList>
            <person name="Allen-Vercoe E."/>
            <person name="Daigneault M.C."/>
            <person name="Vancuren S.J."/>
            <person name="Cochrane K."/>
            <person name="O'Neal L.L."/>
            <person name="Sankaranarayanan K."/>
            <person name="Lawson P.A."/>
        </authorList>
    </citation>
    <scope>NUCLEOTIDE SEQUENCE</scope>
    <source>
        <strain evidence="6">CC70A</strain>
    </source>
</reference>
<dbReference type="InterPro" id="IPR038729">
    <property type="entry name" value="Rad50/SbcC_AAA"/>
</dbReference>
<evidence type="ECO:0000256" key="1">
    <source>
        <dbReference type="ARBA" id="ARBA00006930"/>
    </source>
</evidence>
<comment type="subunit">
    <text evidence="2">Heterodimer of SbcC and SbcD.</text>
</comment>
<evidence type="ECO:0000313" key="7">
    <source>
        <dbReference type="Proteomes" id="UP001169242"/>
    </source>
</evidence>
<dbReference type="RefSeq" id="WP_271012422.1">
    <property type="nucleotide sequence ID" value="NZ_JAQIFT010000045.1"/>
</dbReference>
<dbReference type="Gene3D" id="3.40.50.300">
    <property type="entry name" value="P-loop containing nucleotide triphosphate hydrolases"/>
    <property type="match status" value="2"/>
</dbReference>
<dbReference type="Pfam" id="PF13476">
    <property type="entry name" value="AAA_23"/>
    <property type="match status" value="1"/>
</dbReference>
<dbReference type="Proteomes" id="UP001169242">
    <property type="component" value="Unassembled WGS sequence"/>
</dbReference>
<dbReference type="InterPro" id="IPR027417">
    <property type="entry name" value="P-loop_NTPase"/>
</dbReference>
<gene>
    <name evidence="6" type="ORF">PBV87_11730</name>
</gene>
<feature type="domain" description="Rad50/SbcC-type AAA" evidence="5">
    <location>
        <begin position="6"/>
        <end position="209"/>
    </location>
</feature>
<dbReference type="PANTHER" id="PTHR32114">
    <property type="entry name" value="ABC TRANSPORTER ABCH.3"/>
    <property type="match status" value="1"/>
</dbReference>
<dbReference type="PANTHER" id="PTHR32114:SF2">
    <property type="entry name" value="ABC TRANSPORTER ABCH.3"/>
    <property type="match status" value="1"/>
</dbReference>
<dbReference type="GO" id="GO:0006302">
    <property type="term" value="P:double-strand break repair"/>
    <property type="evidence" value="ECO:0007669"/>
    <property type="project" value="InterPro"/>
</dbReference>
<keyword evidence="7" id="KW-1185">Reference proteome</keyword>
<dbReference type="GO" id="GO:0016887">
    <property type="term" value="F:ATP hydrolysis activity"/>
    <property type="evidence" value="ECO:0007669"/>
    <property type="project" value="InterPro"/>
</dbReference>
<dbReference type="EMBL" id="JAQIFT010000045">
    <property type="protein sequence ID" value="MDA3732154.1"/>
    <property type="molecule type" value="Genomic_DNA"/>
</dbReference>